<reference evidence="2 3" key="1">
    <citation type="submission" date="2020-03" db="EMBL/GenBank/DDBJ databases">
        <title>Genomic Encyclopedia of Type Strains, Phase IV (KMG-IV): sequencing the most valuable type-strain genomes for metagenomic binning, comparative biology and taxonomic classification.</title>
        <authorList>
            <person name="Goeker M."/>
        </authorList>
    </citation>
    <scope>NUCLEOTIDE SEQUENCE [LARGE SCALE GENOMIC DNA]</scope>
    <source>
        <strain evidence="2 3">DSM 105096</strain>
    </source>
</reference>
<sequence>MGKEPRHVVWTELSYFYLDTELSESVLTDIVGTLRSTGYDRREISRINRREVAPVLYGNLLSVAGIWTGFREDILIAECTKQVKGNDRWWARMHRTLAGVLLRQTLLEMDRTVERYWEA</sequence>
<dbReference type="Pfam" id="PF23296">
    <property type="entry name" value="DUF7079"/>
    <property type="match status" value="1"/>
</dbReference>
<accession>A0ABX0XFB0</accession>
<dbReference type="EMBL" id="JAATJH010000007">
    <property type="protein sequence ID" value="NJC27912.1"/>
    <property type="molecule type" value="Genomic_DNA"/>
</dbReference>
<protein>
    <recommendedName>
        <fullName evidence="1">DUF7079 domain-containing protein</fullName>
    </recommendedName>
</protein>
<comment type="caution">
    <text evidence="2">The sequence shown here is derived from an EMBL/GenBank/DDBJ whole genome shotgun (WGS) entry which is preliminary data.</text>
</comment>
<name>A0ABX0XFB0_9BACT</name>
<proteinExistence type="predicted"/>
<evidence type="ECO:0000313" key="3">
    <source>
        <dbReference type="Proteomes" id="UP000770785"/>
    </source>
</evidence>
<feature type="domain" description="DUF7079" evidence="1">
    <location>
        <begin position="6"/>
        <end position="107"/>
    </location>
</feature>
<evidence type="ECO:0000259" key="1">
    <source>
        <dbReference type="Pfam" id="PF23296"/>
    </source>
</evidence>
<dbReference type="Proteomes" id="UP000770785">
    <property type="component" value="Unassembled WGS sequence"/>
</dbReference>
<evidence type="ECO:0000313" key="2">
    <source>
        <dbReference type="EMBL" id="NJC27912.1"/>
    </source>
</evidence>
<gene>
    <name evidence="2" type="ORF">GGR27_003431</name>
</gene>
<dbReference type="InterPro" id="IPR055507">
    <property type="entry name" value="DUF7079"/>
</dbReference>
<organism evidence="2 3">
    <name type="scientific">Neolewinella antarctica</name>
    <dbReference type="NCBI Taxonomy" id="442734"/>
    <lineage>
        <taxon>Bacteria</taxon>
        <taxon>Pseudomonadati</taxon>
        <taxon>Bacteroidota</taxon>
        <taxon>Saprospiria</taxon>
        <taxon>Saprospirales</taxon>
        <taxon>Lewinellaceae</taxon>
        <taxon>Neolewinella</taxon>
    </lineage>
</organism>
<dbReference type="RefSeq" id="WP_168039456.1">
    <property type="nucleotide sequence ID" value="NZ_JAATJH010000007.1"/>
</dbReference>
<keyword evidence="3" id="KW-1185">Reference proteome</keyword>